<dbReference type="EMBL" id="JACJID010000001">
    <property type="protein sequence ID" value="MBA8923626.1"/>
    <property type="molecule type" value="Genomic_DNA"/>
</dbReference>
<dbReference type="Gene3D" id="3.40.50.20">
    <property type="match status" value="1"/>
</dbReference>
<evidence type="ECO:0000259" key="5">
    <source>
        <dbReference type="PROSITE" id="PS50975"/>
    </source>
</evidence>
<evidence type="ECO:0000256" key="1">
    <source>
        <dbReference type="ARBA" id="ARBA00022598"/>
    </source>
</evidence>
<keyword evidence="2 4" id="KW-0547">Nucleotide-binding</keyword>
<dbReference type="SUPFAM" id="SSF56059">
    <property type="entry name" value="Glutathione synthetase ATP-binding domain-like"/>
    <property type="match status" value="1"/>
</dbReference>
<dbReference type="Gene3D" id="3.30.470.20">
    <property type="entry name" value="ATP-grasp fold, B domain"/>
    <property type="match status" value="1"/>
</dbReference>
<keyword evidence="1" id="KW-0436">Ligase</keyword>
<feature type="domain" description="ATP-grasp" evidence="5">
    <location>
        <begin position="120"/>
        <end position="317"/>
    </location>
</feature>
<dbReference type="InterPro" id="IPR041472">
    <property type="entry name" value="BL00235/CARNS1_N"/>
</dbReference>
<comment type="caution">
    <text evidence="6">The sequence shown here is derived from an EMBL/GenBank/DDBJ whole genome shotgun (WGS) entry which is preliminary data.</text>
</comment>
<proteinExistence type="predicted"/>
<keyword evidence="7" id="KW-1185">Reference proteome</keyword>
<dbReference type="InterPro" id="IPR011761">
    <property type="entry name" value="ATP-grasp"/>
</dbReference>
<accession>A0ABR6B9U3</accession>
<protein>
    <submittedName>
        <fullName evidence="6">Biotin carboxylase</fullName>
    </submittedName>
</protein>
<dbReference type="PANTHER" id="PTHR43585">
    <property type="entry name" value="FUMIPYRROLE BIOSYNTHESIS PROTEIN C"/>
    <property type="match status" value="1"/>
</dbReference>
<sequence>MELPLPARPAAPSTLLLVGSGYQIGHEHLLSHLGTAADVVLLDAAEPTWQKPWLKDFETYDRDENPFPLEQARRLAERHDVRAVITYNEPDVLLAAQLAEALGLPGLPVEAAEICRDKKRQREVLADLSPTTSVLVHEVEEGLKVAAEIGYPLIIKPRGLSGSAGVCRIDSADDFTRYFRTAADIDKKGMVSDGLLVEEYLDGLEFDVDVWSSGGKAEVLYWCPKSFDFDPHPIEVGYVCGEGALDIEPLVEGFALACAAVLAAGIDRTLAHVEVKMTSKGPRIIELNGRPGGDMLSKMVHLAFGLSMGSLLVSAALGEPLEAEIVPDRAAGLKFIYPERPQLFEGLAEAPELRAQPWVHQVGELRPRGTVIAPPPIDFWGRAGWVIVFGEHADEVRERLAEAGRRLTVEGPFV</sequence>
<dbReference type="Proteomes" id="UP000517916">
    <property type="component" value="Unassembled WGS sequence"/>
</dbReference>
<gene>
    <name evidence="6" type="ORF">BC739_000823</name>
</gene>
<dbReference type="Pfam" id="PF13535">
    <property type="entry name" value="ATP-grasp_4"/>
    <property type="match status" value="1"/>
</dbReference>
<evidence type="ECO:0000313" key="7">
    <source>
        <dbReference type="Proteomes" id="UP000517916"/>
    </source>
</evidence>
<evidence type="ECO:0000256" key="4">
    <source>
        <dbReference type="PROSITE-ProRule" id="PRU00409"/>
    </source>
</evidence>
<name>A0ABR6B9U3_9PSEU</name>
<evidence type="ECO:0000256" key="3">
    <source>
        <dbReference type="ARBA" id="ARBA00022840"/>
    </source>
</evidence>
<keyword evidence="3 4" id="KW-0067">ATP-binding</keyword>
<reference evidence="6 7" key="1">
    <citation type="submission" date="2020-08" db="EMBL/GenBank/DDBJ databases">
        <title>Genomic Encyclopedia of Archaeal and Bacterial Type Strains, Phase II (KMG-II): from individual species to whole genera.</title>
        <authorList>
            <person name="Goeker M."/>
        </authorList>
    </citation>
    <scope>NUCLEOTIDE SEQUENCE [LARGE SCALE GENOMIC DNA]</scope>
    <source>
        <strain evidence="6 7">DSM 43850</strain>
    </source>
</reference>
<evidence type="ECO:0000256" key="2">
    <source>
        <dbReference type="ARBA" id="ARBA00022741"/>
    </source>
</evidence>
<dbReference type="PROSITE" id="PS50975">
    <property type="entry name" value="ATP_GRASP"/>
    <property type="match status" value="1"/>
</dbReference>
<evidence type="ECO:0000313" key="6">
    <source>
        <dbReference type="EMBL" id="MBA8923626.1"/>
    </source>
</evidence>
<dbReference type="Pfam" id="PF18130">
    <property type="entry name" value="ATPgrasp_N"/>
    <property type="match status" value="1"/>
</dbReference>
<dbReference type="PANTHER" id="PTHR43585:SF2">
    <property type="entry name" value="ATP-GRASP ENZYME FSQD"/>
    <property type="match status" value="1"/>
</dbReference>
<organism evidence="6 7">
    <name type="scientific">Kutzneria viridogrisea</name>
    <dbReference type="NCBI Taxonomy" id="47990"/>
    <lineage>
        <taxon>Bacteria</taxon>
        <taxon>Bacillati</taxon>
        <taxon>Actinomycetota</taxon>
        <taxon>Actinomycetes</taxon>
        <taxon>Pseudonocardiales</taxon>
        <taxon>Pseudonocardiaceae</taxon>
        <taxon>Kutzneria</taxon>
    </lineage>
</organism>
<dbReference type="InterPro" id="IPR052032">
    <property type="entry name" value="ATP-dep_AA_Ligase"/>
</dbReference>
<dbReference type="RefSeq" id="WP_182836317.1">
    <property type="nucleotide sequence ID" value="NZ_BAAABQ010000062.1"/>
</dbReference>